<feature type="transmembrane region" description="Helical" evidence="1">
    <location>
        <begin position="161"/>
        <end position="185"/>
    </location>
</feature>
<feature type="transmembrane region" description="Helical" evidence="1">
    <location>
        <begin position="56"/>
        <end position="74"/>
    </location>
</feature>
<evidence type="ECO:0000256" key="1">
    <source>
        <dbReference type="SAM" id="Phobius"/>
    </source>
</evidence>
<dbReference type="AlphaFoldDB" id="A0A255EMN1"/>
<dbReference type="Proteomes" id="UP000216300">
    <property type="component" value="Unassembled WGS sequence"/>
</dbReference>
<organism evidence="2 3">
    <name type="scientific">Parenemella sanctibonifatiensis</name>
    <dbReference type="NCBI Taxonomy" id="2016505"/>
    <lineage>
        <taxon>Bacteria</taxon>
        <taxon>Bacillati</taxon>
        <taxon>Actinomycetota</taxon>
        <taxon>Actinomycetes</taxon>
        <taxon>Propionibacteriales</taxon>
        <taxon>Propionibacteriaceae</taxon>
        <taxon>Parenemella</taxon>
    </lineage>
</organism>
<feature type="transmembrane region" description="Helical" evidence="1">
    <location>
        <begin position="86"/>
        <end position="108"/>
    </location>
</feature>
<name>A0A255EMN1_9ACTN</name>
<feature type="transmembrane region" description="Helical" evidence="1">
    <location>
        <begin position="191"/>
        <end position="215"/>
    </location>
</feature>
<accession>A0A255EMN1</accession>
<dbReference type="EMBL" id="NMVJ01000001">
    <property type="protein sequence ID" value="OYN92766.1"/>
    <property type="molecule type" value="Genomic_DNA"/>
</dbReference>
<sequence length="257" mass="26916">MTVNAVTAAVIGVTAMVMVHELIHLLTGAALGHPSTMYAFGVNHGGDPSNGHQVLMLLSAPAFSLVTGLAMTAWQPLRRSGGFWHLVWLFFAFASTAEGIMYLCLTPFGAGDTGMAAQLLGLHPVVQIVALVLGLAGMFGNARLFAPHLARHARGLGERNALGLFPWLFGSLVTVALSAVYMAIAPESPDAVSQIAVLTAGTALLVFAPMGNIFLGRTRDVEYRPLRLPRIPVAGLMVIAVLVAINLTISALGLTLG</sequence>
<keyword evidence="1" id="KW-0472">Membrane</keyword>
<keyword evidence="1" id="KW-0812">Transmembrane</keyword>
<evidence type="ECO:0000313" key="3">
    <source>
        <dbReference type="Proteomes" id="UP000216300"/>
    </source>
</evidence>
<dbReference type="OrthoDB" id="3730462at2"/>
<reference evidence="2 3" key="1">
    <citation type="submission" date="2017-07" db="EMBL/GenBank/DDBJ databases">
        <title>Draft whole genome sequences of clinical Proprionibacteriaceae strains.</title>
        <authorList>
            <person name="Bernier A.-M."/>
            <person name="Bernard K."/>
            <person name="Domingo M.-C."/>
        </authorList>
    </citation>
    <scope>NUCLEOTIDE SEQUENCE [LARGE SCALE GENOMIC DNA]</scope>
    <source>
        <strain evidence="2 3">NML 150081</strain>
    </source>
</reference>
<gene>
    <name evidence="2" type="ORF">CGZ91_01085</name>
</gene>
<proteinExistence type="predicted"/>
<comment type="caution">
    <text evidence="2">The sequence shown here is derived from an EMBL/GenBank/DDBJ whole genome shotgun (WGS) entry which is preliminary data.</text>
</comment>
<feature type="transmembrane region" description="Helical" evidence="1">
    <location>
        <begin position="120"/>
        <end position="140"/>
    </location>
</feature>
<keyword evidence="1" id="KW-1133">Transmembrane helix</keyword>
<keyword evidence="3" id="KW-1185">Reference proteome</keyword>
<feature type="transmembrane region" description="Helical" evidence="1">
    <location>
        <begin position="236"/>
        <end position="256"/>
    </location>
</feature>
<protein>
    <submittedName>
        <fullName evidence="2">Uncharacterized protein</fullName>
    </submittedName>
</protein>
<evidence type="ECO:0000313" key="2">
    <source>
        <dbReference type="EMBL" id="OYN92766.1"/>
    </source>
</evidence>